<dbReference type="GO" id="GO:0016787">
    <property type="term" value="F:hydrolase activity"/>
    <property type="evidence" value="ECO:0007669"/>
    <property type="project" value="UniProtKB-KW"/>
</dbReference>
<evidence type="ECO:0000256" key="4">
    <source>
        <dbReference type="ARBA" id="ARBA00022840"/>
    </source>
</evidence>
<feature type="domain" description="DNA2/NAM7 helicase helicase" evidence="6">
    <location>
        <begin position="290"/>
        <end position="742"/>
    </location>
</feature>
<feature type="compositionally biased region" description="Basic and acidic residues" evidence="5">
    <location>
        <begin position="1"/>
        <end position="16"/>
    </location>
</feature>
<protein>
    <submittedName>
        <fullName evidence="9">Uncharacterized protein</fullName>
    </submittedName>
</protein>
<dbReference type="InterPro" id="IPR041677">
    <property type="entry name" value="DNA2/NAM7_AAA_11"/>
</dbReference>
<dbReference type="ExpressionAtlas" id="N1QWW9">
    <property type="expression patterns" value="baseline"/>
</dbReference>
<dbReference type="Pfam" id="PF20073">
    <property type="entry name" value="DUF6469"/>
    <property type="match status" value="1"/>
</dbReference>
<accession>N1QWW9</accession>
<evidence type="ECO:0000259" key="8">
    <source>
        <dbReference type="Pfam" id="PF20073"/>
    </source>
</evidence>
<dbReference type="Pfam" id="PF13087">
    <property type="entry name" value="AAA_12"/>
    <property type="match status" value="1"/>
</dbReference>
<feature type="region of interest" description="Disordered" evidence="5">
    <location>
        <begin position="1"/>
        <end position="22"/>
    </location>
</feature>
<proteinExistence type="predicted"/>
<organism evidence="9">
    <name type="scientific">Aegilops tauschii</name>
    <name type="common">Tausch's goatgrass</name>
    <name type="synonym">Aegilops squarrosa</name>
    <dbReference type="NCBI Taxonomy" id="37682"/>
    <lineage>
        <taxon>Eukaryota</taxon>
        <taxon>Viridiplantae</taxon>
        <taxon>Streptophyta</taxon>
        <taxon>Embryophyta</taxon>
        <taxon>Tracheophyta</taxon>
        <taxon>Spermatophyta</taxon>
        <taxon>Magnoliopsida</taxon>
        <taxon>Liliopsida</taxon>
        <taxon>Poales</taxon>
        <taxon>Poaceae</taxon>
        <taxon>BOP clade</taxon>
        <taxon>Pooideae</taxon>
        <taxon>Triticodae</taxon>
        <taxon>Triticeae</taxon>
        <taxon>Triticinae</taxon>
        <taxon>Aegilops</taxon>
    </lineage>
</organism>
<dbReference type="InterPro" id="IPR045529">
    <property type="entry name" value="DUF6469"/>
</dbReference>
<dbReference type="InterPro" id="IPR027417">
    <property type="entry name" value="P-loop_NTPase"/>
</dbReference>
<evidence type="ECO:0000256" key="5">
    <source>
        <dbReference type="SAM" id="MobiDB-lite"/>
    </source>
</evidence>
<evidence type="ECO:0000259" key="7">
    <source>
        <dbReference type="Pfam" id="PF13087"/>
    </source>
</evidence>
<dbReference type="GO" id="GO:0005524">
    <property type="term" value="F:ATP binding"/>
    <property type="evidence" value="ECO:0007669"/>
    <property type="project" value="UniProtKB-KW"/>
</dbReference>
<evidence type="ECO:0000313" key="9">
    <source>
        <dbReference type="EnsemblPlants" id="EMT15871"/>
    </source>
</evidence>
<name>N1QWW9_AEGTA</name>
<dbReference type="InterPro" id="IPR041679">
    <property type="entry name" value="DNA2/NAM7-like_C"/>
</dbReference>
<sequence length="1017" mass="115734">MSDSREELHSAEHDRMDAEEEAGTKRAAVRSYWAEVKKDDKALSRFALGYLEHKIFSWTVQDIFNKNLLRQQVKRIPDTFTSKITYLNSFTCPLIEEVHADVFSALDDYAQSNFIKIIWVEKLDDEKSIFCFEVAEPSKDPKSRETYDPKGGDIIVVSLRKPQHVSDLIQNKASYVLGSVLKCGDIDGDFPPNCCIVRFSAAIPIEVDPETKLPVEPSFAVFLINMKTYDRIWKCLRMEVEHQNRSSSTGIIDLVWQYKRRVLDDSLSCSQISQYFARRSIDGLGLEQFNLNDSQLNAVADCVSVMENHSPSLKLIWGPPGTGKTKTISTILWAMLIKGLKTLTCAPTNTAVLEVASRIVRLVGEAPDGSPCFLNIVLFGNKERMKIDDNHDLSMVFLDSRAERLLPCFVPHTGWRQCLSSLIDLLENPVTKYKLHIQDIVEKMKMEKEMPKKDGDKPLVGKDRNSLPSRYPLRSNPNSKDHLVAPLSVFRKITHNRPEDEKEECHNEGWHDSDAMVEALRALPFKDYLKDNYNKLSKDLCYCIEILYNDHPRNSETGQSFQCMLEVLELIRILHALINYDRDTDDICSDELLEGKVEEECNPVSWPQQLNSVRTNRCNKSRFKLARSLCVQELRYLRKNLELPNYYSTRQIQLYLLQRTKCILCTVSSSFRLYGVPMDNSTSDTGKLLKKPEKPNLLDLLIVDEAAQLKECETLIPLLLPGIKQAVFIGDEYQLPALVKSKISDNAKFGRSVFERLSMLGYSKHLLNVQYRMHPKISKFPLVTFYDGKISDGPNVTSESYEKRFLASKIFGSYSFINVDGGHETTEKHGRSLRNTIEAAAVSRIVQRLFKESVSTGIKISVGVVSPYNAQVRAIHEKLGKSYNMHDGFSVKVKSVDGFQRAEEDVIIISTVRSNKAGSVGFLTNMQRTNVALTRAKHCLWIVGNGTTLSNSKSVWQKIVKDARDRGCYFDASEDKDLSNAVVKAIIEFDDAENLVRMDSLHISKPRFQQSRPKYRA</sequence>
<dbReference type="InterPro" id="IPR047187">
    <property type="entry name" value="SF1_C_Upf1"/>
</dbReference>
<dbReference type="PANTHER" id="PTHR10887:SF461">
    <property type="entry name" value="OS04G0582000 PROTEIN"/>
    <property type="match status" value="1"/>
</dbReference>
<dbReference type="PANTHER" id="PTHR10887">
    <property type="entry name" value="DNA2/NAM7 HELICASE FAMILY"/>
    <property type="match status" value="1"/>
</dbReference>
<evidence type="ECO:0000256" key="2">
    <source>
        <dbReference type="ARBA" id="ARBA00022801"/>
    </source>
</evidence>
<reference evidence="9" key="1">
    <citation type="submission" date="2015-06" db="UniProtKB">
        <authorList>
            <consortium name="EnsemblPlants"/>
        </authorList>
    </citation>
    <scope>IDENTIFICATION</scope>
</reference>
<dbReference type="CDD" id="cd18808">
    <property type="entry name" value="SF1_C_Upf1"/>
    <property type="match status" value="1"/>
</dbReference>
<dbReference type="FunFam" id="3.40.50.300:FF:006045">
    <property type="entry name" value="p-loop containing nucleoside triphosphate hydrolase superfamily protein"/>
    <property type="match status" value="1"/>
</dbReference>
<keyword evidence="4" id="KW-0067">ATP-binding</keyword>
<keyword evidence="1" id="KW-0547">Nucleotide-binding</keyword>
<evidence type="ECO:0000256" key="3">
    <source>
        <dbReference type="ARBA" id="ARBA00022806"/>
    </source>
</evidence>
<dbReference type="InterPro" id="IPR045055">
    <property type="entry name" value="DNA2/NAM7-like"/>
</dbReference>
<evidence type="ECO:0000256" key="1">
    <source>
        <dbReference type="ARBA" id="ARBA00022741"/>
    </source>
</evidence>
<dbReference type="SUPFAM" id="SSF52540">
    <property type="entry name" value="P-loop containing nucleoside triphosphate hydrolases"/>
    <property type="match status" value="1"/>
</dbReference>
<dbReference type="GO" id="GO:0005694">
    <property type="term" value="C:chromosome"/>
    <property type="evidence" value="ECO:0007669"/>
    <property type="project" value="UniProtKB-ARBA"/>
</dbReference>
<dbReference type="GO" id="GO:0004386">
    <property type="term" value="F:helicase activity"/>
    <property type="evidence" value="ECO:0007669"/>
    <property type="project" value="UniProtKB-KW"/>
</dbReference>
<dbReference type="Gene3D" id="3.40.50.300">
    <property type="entry name" value="P-loop containing nucleotide triphosphate hydrolases"/>
    <property type="match status" value="3"/>
</dbReference>
<feature type="compositionally biased region" description="Basic and acidic residues" evidence="5">
    <location>
        <begin position="448"/>
        <end position="465"/>
    </location>
</feature>
<dbReference type="EnsemblPlants" id="EMT15871">
    <property type="protein sequence ID" value="EMT15871"/>
    <property type="gene ID" value="F775_16088"/>
</dbReference>
<dbReference type="FunFam" id="3.40.50.300:FF:000326">
    <property type="entry name" value="P-loop containing nucleoside triphosphate hydrolase"/>
    <property type="match status" value="1"/>
</dbReference>
<feature type="region of interest" description="Disordered" evidence="5">
    <location>
        <begin position="448"/>
        <end position="475"/>
    </location>
</feature>
<feature type="domain" description="DUF6469" evidence="8">
    <location>
        <begin position="142"/>
        <end position="239"/>
    </location>
</feature>
<dbReference type="AlphaFoldDB" id="N1QWW9"/>
<evidence type="ECO:0000259" key="6">
    <source>
        <dbReference type="Pfam" id="PF13086"/>
    </source>
</evidence>
<feature type="domain" description="DNA2/NAM7 helicase-like C-terminal" evidence="7">
    <location>
        <begin position="750"/>
        <end position="945"/>
    </location>
</feature>
<dbReference type="Pfam" id="PF13086">
    <property type="entry name" value="AAA_11"/>
    <property type="match status" value="1"/>
</dbReference>
<keyword evidence="3" id="KW-0347">Helicase</keyword>
<keyword evidence="2" id="KW-0378">Hydrolase</keyword>